<name>A0A2T2YTA5_9NOCA</name>
<gene>
    <name evidence="1" type="ORF">C8259_29705</name>
</gene>
<accession>A0A2T2YTA5</accession>
<protein>
    <recommendedName>
        <fullName evidence="3">Uracil-DNA glycosylase</fullName>
    </recommendedName>
</protein>
<evidence type="ECO:0000313" key="1">
    <source>
        <dbReference type="EMBL" id="PSR58716.1"/>
    </source>
</evidence>
<organism evidence="1 2">
    <name type="scientific">Nocardia nova</name>
    <dbReference type="NCBI Taxonomy" id="37330"/>
    <lineage>
        <taxon>Bacteria</taxon>
        <taxon>Bacillati</taxon>
        <taxon>Actinomycetota</taxon>
        <taxon>Actinomycetes</taxon>
        <taxon>Mycobacteriales</taxon>
        <taxon>Nocardiaceae</taxon>
        <taxon>Nocardia</taxon>
    </lineage>
</organism>
<proteinExistence type="predicted"/>
<dbReference type="Gene3D" id="3.40.470.10">
    <property type="entry name" value="Uracil-DNA glycosylase-like domain"/>
    <property type="match status" value="1"/>
</dbReference>
<evidence type="ECO:0008006" key="3">
    <source>
        <dbReference type="Google" id="ProtNLM"/>
    </source>
</evidence>
<evidence type="ECO:0000313" key="2">
    <source>
        <dbReference type="Proteomes" id="UP000241647"/>
    </source>
</evidence>
<dbReference type="Proteomes" id="UP000241647">
    <property type="component" value="Unassembled WGS sequence"/>
</dbReference>
<dbReference type="AlphaFoldDB" id="A0A2T2YTA5"/>
<sequence>MKNRLAYDRGELLSKLVMPQNVEERLADRYSGPIGELNHWVDQLRTATGESIPYFDPWSASDGAKVLMLLQDPSGAADGESGFISLHNNDQTAHNVYKLCEETSLQYADYVPWNVIPWWVANPAKGRRTLGSEARRARRYLEEVVDLLPGDLAAVIVMGKSQTWPAWHAAVGKSHRRFHGAEVLFTAHPGPLSINQVDKDTGRRNRDDIAAAFARVASMVR</sequence>
<comment type="caution">
    <text evidence="1">The sequence shown here is derived from an EMBL/GenBank/DDBJ whole genome shotgun (WGS) entry which is preliminary data.</text>
</comment>
<dbReference type="EMBL" id="PYHS01000021">
    <property type="protein sequence ID" value="PSR58716.1"/>
    <property type="molecule type" value="Genomic_DNA"/>
</dbReference>
<dbReference type="InterPro" id="IPR036895">
    <property type="entry name" value="Uracil-DNA_glycosylase-like_sf"/>
</dbReference>
<reference evidence="1 2" key="1">
    <citation type="submission" date="2018-02" db="EMBL/GenBank/DDBJ databases">
        <title>8 Nocardia nova and 1 Nocardia cyriacigeorgica strain used for evolution to TMP-SMX.</title>
        <authorList>
            <person name="Mehta H."/>
            <person name="Weng J."/>
            <person name="Shamoo Y."/>
        </authorList>
    </citation>
    <scope>NUCLEOTIDE SEQUENCE [LARGE SCALE GENOMIC DNA]</scope>
    <source>
        <strain evidence="1 2">ATCC 33727</strain>
    </source>
</reference>
<dbReference type="SUPFAM" id="SSF52141">
    <property type="entry name" value="Uracil-DNA glycosylase-like"/>
    <property type="match status" value="1"/>
</dbReference>